<feature type="region of interest" description="Disordered" evidence="4">
    <location>
        <begin position="1"/>
        <end position="61"/>
    </location>
</feature>
<gene>
    <name evidence="5" type="ORF">DICPUDRAFT_78070</name>
</gene>
<evidence type="ECO:0000256" key="1">
    <source>
        <dbReference type="ARBA" id="ARBA00004123"/>
    </source>
</evidence>
<protein>
    <recommendedName>
        <fullName evidence="7">Akirin</fullName>
    </recommendedName>
</protein>
<dbReference type="VEuPathDB" id="AmoebaDB:DICPUDRAFT_78070"/>
<evidence type="ECO:0000313" key="5">
    <source>
        <dbReference type="EMBL" id="EGC36278.1"/>
    </source>
</evidence>
<reference evidence="6" key="1">
    <citation type="journal article" date="2011" name="Genome Biol.">
        <title>Comparative genomics of the social amoebae Dictyostelium discoideum and Dictyostelium purpureum.</title>
        <authorList>
            <consortium name="US DOE Joint Genome Institute (JGI-PGF)"/>
            <person name="Sucgang R."/>
            <person name="Kuo A."/>
            <person name="Tian X."/>
            <person name="Salerno W."/>
            <person name="Parikh A."/>
            <person name="Feasley C.L."/>
            <person name="Dalin E."/>
            <person name="Tu H."/>
            <person name="Huang E."/>
            <person name="Barry K."/>
            <person name="Lindquist E."/>
            <person name="Shapiro H."/>
            <person name="Bruce D."/>
            <person name="Schmutz J."/>
            <person name="Salamov A."/>
            <person name="Fey P."/>
            <person name="Gaudet P."/>
            <person name="Anjard C."/>
            <person name="Babu M.M."/>
            <person name="Basu S."/>
            <person name="Bushmanova Y."/>
            <person name="van der Wel H."/>
            <person name="Katoh-Kurasawa M."/>
            <person name="Dinh C."/>
            <person name="Coutinho P.M."/>
            <person name="Saito T."/>
            <person name="Elias M."/>
            <person name="Schaap P."/>
            <person name="Kay R.R."/>
            <person name="Henrissat B."/>
            <person name="Eichinger L."/>
            <person name="Rivero F."/>
            <person name="Putnam N.H."/>
            <person name="West C.M."/>
            <person name="Loomis W.F."/>
            <person name="Chisholm R.L."/>
            <person name="Shaulsky G."/>
            <person name="Strassmann J.E."/>
            <person name="Queller D.C."/>
            <person name="Kuspa A."/>
            <person name="Grigoriev I.V."/>
        </authorList>
    </citation>
    <scope>NUCLEOTIDE SEQUENCE [LARGE SCALE GENOMIC DNA]</scope>
    <source>
        <strain evidence="6">QSDP1</strain>
    </source>
</reference>
<dbReference type="InterPro" id="IPR024132">
    <property type="entry name" value="Akirin"/>
</dbReference>
<dbReference type="Proteomes" id="UP000001064">
    <property type="component" value="Unassembled WGS sequence"/>
</dbReference>
<accession>F0ZIG7</accession>
<dbReference type="GO" id="GO:0005634">
    <property type="term" value="C:nucleus"/>
    <property type="evidence" value="ECO:0000318"/>
    <property type="project" value="GO_Central"/>
</dbReference>
<dbReference type="EMBL" id="GL871032">
    <property type="protein sequence ID" value="EGC36278.1"/>
    <property type="molecule type" value="Genomic_DNA"/>
</dbReference>
<dbReference type="RefSeq" id="XP_003287224.1">
    <property type="nucleotide sequence ID" value="XM_003287176.1"/>
</dbReference>
<evidence type="ECO:0008006" key="7">
    <source>
        <dbReference type="Google" id="ProtNLM"/>
    </source>
</evidence>
<dbReference type="eggNOG" id="ENOG502RBH8">
    <property type="taxonomic scope" value="Eukaryota"/>
</dbReference>
<dbReference type="PANTHER" id="PTHR13293">
    <property type="entry name" value="AKIRIN-RELATED"/>
    <property type="match status" value="1"/>
</dbReference>
<dbReference type="OrthoDB" id="10039914at2759"/>
<comment type="similarity">
    <text evidence="2">Belongs to the akirin family.</text>
</comment>
<name>F0ZIG7_DICPU</name>
<dbReference type="GO" id="GO:0003712">
    <property type="term" value="F:transcription coregulator activity"/>
    <property type="evidence" value="ECO:0000318"/>
    <property type="project" value="GO_Central"/>
</dbReference>
<evidence type="ECO:0000256" key="3">
    <source>
        <dbReference type="ARBA" id="ARBA00023242"/>
    </source>
</evidence>
<comment type="subcellular location">
    <subcellularLocation>
        <location evidence="1">Nucleus</location>
    </subcellularLocation>
</comment>
<dbReference type="PANTHER" id="PTHR13293:SF6">
    <property type="entry name" value="AKIRIN-RELATED"/>
    <property type="match status" value="1"/>
</dbReference>
<feature type="compositionally biased region" description="Low complexity" evidence="4">
    <location>
        <begin position="9"/>
        <end position="23"/>
    </location>
</feature>
<organism evidence="5 6">
    <name type="scientific">Dictyostelium purpureum</name>
    <name type="common">Slime mold</name>
    <dbReference type="NCBI Taxonomy" id="5786"/>
    <lineage>
        <taxon>Eukaryota</taxon>
        <taxon>Amoebozoa</taxon>
        <taxon>Evosea</taxon>
        <taxon>Eumycetozoa</taxon>
        <taxon>Dictyostelia</taxon>
        <taxon>Dictyosteliales</taxon>
        <taxon>Dictyosteliaceae</taxon>
        <taxon>Dictyostelium</taxon>
    </lineage>
</organism>
<dbReference type="FunCoup" id="F0ZIG7">
    <property type="interactions" value="836"/>
</dbReference>
<dbReference type="GO" id="GO:0045944">
    <property type="term" value="P:positive regulation of transcription by RNA polymerase II"/>
    <property type="evidence" value="ECO:0000318"/>
    <property type="project" value="GO_Central"/>
</dbReference>
<dbReference type="GO" id="GO:0000785">
    <property type="term" value="C:chromatin"/>
    <property type="evidence" value="ECO:0000318"/>
    <property type="project" value="GO_Central"/>
</dbReference>
<dbReference type="GeneID" id="10500924"/>
<proteinExistence type="inferred from homology"/>
<evidence type="ECO:0000256" key="4">
    <source>
        <dbReference type="SAM" id="MobiDB-lite"/>
    </source>
</evidence>
<sequence>MLKLKRNFDSYNDNNSYNNNNNSTVEPYRQPMEQDYDGQSKKFRHFQQQQQQQQQAQQLQRNRSEYQFFNNVQSPIDEILDKIKNTEPIRLNRNNTNNINQMNQNVNNNQNNNINNMNQINNQNSGAILNTNTQQPQRLFTLEEVQEIVKKAVKENEEVIKAEYERIVKDKLIEQYQCFSKYNDDYLSRQMKESEYSYIS</sequence>
<feature type="compositionally biased region" description="Low complexity" evidence="4">
    <location>
        <begin position="47"/>
        <end position="60"/>
    </location>
</feature>
<keyword evidence="3" id="KW-0539">Nucleus</keyword>
<keyword evidence="6" id="KW-1185">Reference proteome</keyword>
<dbReference type="STRING" id="5786.F0ZIG7"/>
<evidence type="ECO:0000256" key="2">
    <source>
        <dbReference type="ARBA" id="ARBA00005625"/>
    </source>
</evidence>
<evidence type="ECO:0000313" key="6">
    <source>
        <dbReference type="Proteomes" id="UP000001064"/>
    </source>
</evidence>
<dbReference type="OMA" id="IEQYQCF"/>
<dbReference type="InParanoid" id="F0ZIG7"/>
<dbReference type="AlphaFoldDB" id="F0ZIG7"/>
<dbReference type="KEGG" id="dpp:DICPUDRAFT_78070"/>